<dbReference type="Gene3D" id="3.40.50.300">
    <property type="entry name" value="P-loop containing nucleotide triphosphate hydrolases"/>
    <property type="match status" value="2"/>
</dbReference>
<evidence type="ECO:0000259" key="5">
    <source>
        <dbReference type="Pfam" id="PF13476"/>
    </source>
</evidence>
<name>A0ABS8HZ20_9FIRM</name>
<comment type="similarity">
    <text evidence="1">Belongs to the SMC family. SbcC subfamily.</text>
</comment>
<protein>
    <recommendedName>
        <fullName evidence="3">Nuclease SbcCD subunit C</fullName>
    </recommendedName>
</protein>
<evidence type="ECO:0000256" key="2">
    <source>
        <dbReference type="ARBA" id="ARBA00011322"/>
    </source>
</evidence>
<accession>A0ABS8HZ20</accession>
<comment type="subunit">
    <text evidence="2">Heterodimer of SbcC and SbcD.</text>
</comment>
<evidence type="ECO:0000256" key="1">
    <source>
        <dbReference type="ARBA" id="ARBA00006930"/>
    </source>
</evidence>
<dbReference type="InterPro" id="IPR038729">
    <property type="entry name" value="Rad50/SbcC_AAA"/>
</dbReference>
<dbReference type="Proteomes" id="UP001165492">
    <property type="component" value="Unassembled WGS sequence"/>
</dbReference>
<dbReference type="InterPro" id="IPR027417">
    <property type="entry name" value="P-loop_NTPase"/>
</dbReference>
<reference evidence="6" key="1">
    <citation type="submission" date="2021-11" db="EMBL/GenBank/DDBJ databases">
        <title>Description of a new species Pelosinus isolated from the bottom sediments of Lake Baikal.</title>
        <authorList>
            <person name="Zakharyuk A."/>
        </authorList>
    </citation>
    <scope>NUCLEOTIDE SEQUENCE</scope>
    <source>
        <strain evidence="6">Bkl1</strain>
    </source>
</reference>
<evidence type="ECO:0000313" key="6">
    <source>
        <dbReference type="EMBL" id="MCC5468409.1"/>
    </source>
</evidence>
<feature type="coiled-coil region" evidence="4">
    <location>
        <begin position="586"/>
        <end position="613"/>
    </location>
</feature>
<evidence type="ECO:0000313" key="7">
    <source>
        <dbReference type="Proteomes" id="UP001165492"/>
    </source>
</evidence>
<organism evidence="6 7">
    <name type="scientific">Pelosinus baikalensis</name>
    <dbReference type="NCBI Taxonomy" id="2892015"/>
    <lineage>
        <taxon>Bacteria</taxon>
        <taxon>Bacillati</taxon>
        <taxon>Bacillota</taxon>
        <taxon>Negativicutes</taxon>
        <taxon>Selenomonadales</taxon>
        <taxon>Sporomusaceae</taxon>
        <taxon>Pelosinus</taxon>
    </lineage>
</organism>
<dbReference type="SUPFAM" id="SSF52540">
    <property type="entry name" value="P-loop containing nucleoside triphosphate hydrolases"/>
    <property type="match status" value="1"/>
</dbReference>
<keyword evidence="4" id="KW-0175">Coiled coil</keyword>
<feature type="coiled-coil region" evidence="4">
    <location>
        <begin position="167"/>
        <end position="194"/>
    </location>
</feature>
<sequence>MRPLRIQIKNFGAIPYADIDLSNITCSAIAGPNGAGKSTAFTIAPMFALYGTTKPGTSADDMVRIGTTEAEVIFDYEHQGEIYRTIRTRSTKGKGKTTLELQRKSGALWASESGASIAETQKKIIALLNLDAETFSSSSMILQNKSNEFTSRPAGQRKAILAQVLQLDQYETLQEKAKAKLQATNLELEKAKVKVSEIDGRLVDKVTLETLKFANEVQKATIETQIKKAEADLQIAQVDHNVLVARIQQADAIDKQAKGLRVSIDAKTIERERQQGRLDTANKLLLQEETILAKVVEYEQTQQQVTVLQTQRDQQDNLQTEAVRLKEELAGVVTGLKNTNAEIVKLESILADRPRLKMAAADYKQAISDFAKIDTLRVSYEDLSRQWVDVQKALVLSVTRFDMKKANLSKEIKLLEGKTNILQNAQCIDIDRAECAFLKDAKEAQGRITELLAQIEELKNPDAENLQKQQDDLKVQMDGLNYHATEWSRLQGLVSTLKPDAEAFAKLDGQIQLLDNYKKQNSEYQTRQTDLETRIESMREQYRVLAEGLKELPAMEEKIKLLQPYLLSKDQLAIAREVSASATEFINRSNTEINTLTEQATKLETEYEAIIGDAKGLEQAAKDKCTGLQTTLQVSRDELTRLVAALGGIQAKLDALAADEITRQTLVEEMAPLSKKVVRYQTIVKAFSRDGIPALIIENAVPELERIANDILGQMSGGKNYLKFETQKELKSRSGMAETLDIIVGDWAGERIYETYSGGEQLRIDFAIRFALAELLARRAGSKVDWLTIDEGFGSQSDEFLPMVIDAVKQVASRFGVVLVISHVKAVQEAFEQKIFFKPEDESVEVLVA</sequence>
<evidence type="ECO:0000256" key="3">
    <source>
        <dbReference type="ARBA" id="ARBA00013368"/>
    </source>
</evidence>
<dbReference type="RefSeq" id="WP_229537293.1">
    <property type="nucleotide sequence ID" value="NZ_JAJHJB010000065.1"/>
</dbReference>
<dbReference type="Pfam" id="PF13476">
    <property type="entry name" value="AAA_23"/>
    <property type="match status" value="1"/>
</dbReference>
<evidence type="ECO:0000256" key="4">
    <source>
        <dbReference type="SAM" id="Coils"/>
    </source>
</evidence>
<keyword evidence="7" id="KW-1185">Reference proteome</keyword>
<feature type="domain" description="Rad50/SbcC-type AAA" evidence="5">
    <location>
        <begin position="5"/>
        <end position="233"/>
    </location>
</feature>
<dbReference type="PANTHER" id="PTHR32114:SF2">
    <property type="entry name" value="ABC TRANSPORTER ABCH.3"/>
    <property type="match status" value="1"/>
</dbReference>
<dbReference type="PANTHER" id="PTHR32114">
    <property type="entry name" value="ABC TRANSPORTER ABCH.3"/>
    <property type="match status" value="1"/>
</dbReference>
<feature type="coiled-coil region" evidence="4">
    <location>
        <begin position="514"/>
        <end position="541"/>
    </location>
</feature>
<comment type="caution">
    <text evidence="6">The sequence shown here is derived from an EMBL/GenBank/DDBJ whole genome shotgun (WGS) entry which is preliminary data.</text>
</comment>
<dbReference type="EMBL" id="JAJHJB010000065">
    <property type="protein sequence ID" value="MCC5468409.1"/>
    <property type="molecule type" value="Genomic_DNA"/>
</dbReference>
<proteinExistence type="inferred from homology"/>
<gene>
    <name evidence="6" type="ORF">LMF89_24025</name>
</gene>